<feature type="region of interest" description="Disordered" evidence="1">
    <location>
        <begin position="56"/>
        <end position="131"/>
    </location>
</feature>
<dbReference type="EMBL" id="ML993989">
    <property type="protein sequence ID" value="KAF2201140.1"/>
    <property type="molecule type" value="Genomic_DNA"/>
</dbReference>
<dbReference type="Proteomes" id="UP000799536">
    <property type="component" value="Unassembled WGS sequence"/>
</dbReference>
<name>A0A9P4MYR4_9PLEO</name>
<evidence type="ECO:0000313" key="3">
    <source>
        <dbReference type="Proteomes" id="UP000799536"/>
    </source>
</evidence>
<organism evidence="2 3">
    <name type="scientific">Delitschia confertaspora ATCC 74209</name>
    <dbReference type="NCBI Taxonomy" id="1513339"/>
    <lineage>
        <taxon>Eukaryota</taxon>
        <taxon>Fungi</taxon>
        <taxon>Dikarya</taxon>
        <taxon>Ascomycota</taxon>
        <taxon>Pezizomycotina</taxon>
        <taxon>Dothideomycetes</taxon>
        <taxon>Pleosporomycetidae</taxon>
        <taxon>Pleosporales</taxon>
        <taxon>Delitschiaceae</taxon>
        <taxon>Delitschia</taxon>
    </lineage>
</organism>
<proteinExistence type="predicted"/>
<feature type="compositionally biased region" description="Basic and acidic residues" evidence="1">
    <location>
        <begin position="113"/>
        <end position="122"/>
    </location>
</feature>
<protein>
    <submittedName>
        <fullName evidence="2">Uncharacterized protein</fullName>
    </submittedName>
</protein>
<dbReference type="AlphaFoldDB" id="A0A9P4MYR4"/>
<gene>
    <name evidence="2" type="ORF">GQ43DRAFT_472054</name>
</gene>
<feature type="compositionally biased region" description="Low complexity" evidence="1">
    <location>
        <begin position="75"/>
        <end position="85"/>
    </location>
</feature>
<feature type="region of interest" description="Disordered" evidence="1">
    <location>
        <begin position="221"/>
        <end position="270"/>
    </location>
</feature>
<feature type="compositionally biased region" description="Basic and acidic residues" evidence="1">
    <location>
        <begin position="228"/>
        <end position="237"/>
    </location>
</feature>
<evidence type="ECO:0000313" key="2">
    <source>
        <dbReference type="EMBL" id="KAF2201140.1"/>
    </source>
</evidence>
<sequence>MPWTEEEQGWRPEEQFCHLEGRFQEVDPVPVVEEQPHDLEQGPVHKQIDYIAEVDEIPEFLLPPPQTESQWGTYPSSSSSSPSTSSEEEIRRPPPAYTPAYTESARRFQSTSRSRDTTETESFRAPPCIPGFRGNRGRVSGFRLGLNGEEVHRAHHTWLLWPRRKGVFEFHRRNTHHIDRAEAETGTSPNSLNVKDEEKPDTVMMVEEEAPMKDIEAYEETFSHHSNRISEHFDAAAEKPPTQNEDDSKPPTGTSAVDEKAQAAHHRRRT</sequence>
<evidence type="ECO:0000256" key="1">
    <source>
        <dbReference type="SAM" id="MobiDB-lite"/>
    </source>
</evidence>
<reference evidence="2" key="1">
    <citation type="journal article" date="2020" name="Stud. Mycol.">
        <title>101 Dothideomycetes genomes: a test case for predicting lifestyles and emergence of pathogens.</title>
        <authorList>
            <person name="Haridas S."/>
            <person name="Albert R."/>
            <person name="Binder M."/>
            <person name="Bloem J."/>
            <person name="Labutti K."/>
            <person name="Salamov A."/>
            <person name="Andreopoulos B."/>
            <person name="Baker S."/>
            <person name="Barry K."/>
            <person name="Bills G."/>
            <person name="Bluhm B."/>
            <person name="Cannon C."/>
            <person name="Castanera R."/>
            <person name="Culley D."/>
            <person name="Daum C."/>
            <person name="Ezra D."/>
            <person name="Gonzalez J."/>
            <person name="Henrissat B."/>
            <person name="Kuo A."/>
            <person name="Liang C."/>
            <person name="Lipzen A."/>
            <person name="Lutzoni F."/>
            <person name="Magnuson J."/>
            <person name="Mondo S."/>
            <person name="Nolan M."/>
            <person name="Ohm R."/>
            <person name="Pangilinan J."/>
            <person name="Park H.-J."/>
            <person name="Ramirez L."/>
            <person name="Alfaro M."/>
            <person name="Sun H."/>
            <person name="Tritt A."/>
            <person name="Yoshinaga Y."/>
            <person name="Zwiers L.-H."/>
            <person name="Turgeon B."/>
            <person name="Goodwin S."/>
            <person name="Spatafora J."/>
            <person name="Crous P."/>
            <person name="Grigoriev I."/>
        </authorList>
    </citation>
    <scope>NUCLEOTIDE SEQUENCE</scope>
    <source>
        <strain evidence="2">ATCC 74209</strain>
    </source>
</reference>
<accession>A0A9P4MYR4</accession>
<comment type="caution">
    <text evidence="2">The sequence shown here is derived from an EMBL/GenBank/DDBJ whole genome shotgun (WGS) entry which is preliminary data.</text>
</comment>
<keyword evidence="3" id="KW-1185">Reference proteome</keyword>